<comment type="caution">
    <text evidence="1">The sequence shown here is derived from an EMBL/GenBank/DDBJ whole genome shotgun (WGS) entry which is preliminary data.</text>
</comment>
<evidence type="ECO:0008006" key="3">
    <source>
        <dbReference type="Google" id="ProtNLM"/>
    </source>
</evidence>
<protein>
    <recommendedName>
        <fullName evidence="3">Transglutaminase-like domain-containing protein</fullName>
    </recommendedName>
</protein>
<accession>A0ABT7NRB0</accession>
<gene>
    <name evidence="1" type="ORF">HX018_16190</name>
</gene>
<dbReference type="RefSeq" id="WP_286652047.1">
    <property type="nucleotide sequence ID" value="NZ_JACAGK010000057.1"/>
</dbReference>
<evidence type="ECO:0000313" key="1">
    <source>
        <dbReference type="EMBL" id="MDM1049780.1"/>
    </source>
</evidence>
<name>A0ABT7NRB0_9SPHI</name>
<proteinExistence type="predicted"/>
<organism evidence="1 2">
    <name type="scientific">Sphingobacterium hotanense</name>
    <dbReference type="NCBI Taxonomy" id="649196"/>
    <lineage>
        <taxon>Bacteria</taxon>
        <taxon>Pseudomonadati</taxon>
        <taxon>Bacteroidota</taxon>
        <taxon>Sphingobacteriia</taxon>
        <taxon>Sphingobacteriales</taxon>
        <taxon>Sphingobacteriaceae</taxon>
        <taxon>Sphingobacterium</taxon>
    </lineage>
</organism>
<keyword evidence="2" id="KW-1185">Reference proteome</keyword>
<sequence>MKAELLDFKIESNEEISTQFLKREIFTFRDAAKFIQNLDYGRNTDKTDLKKIFTENRGTCSSKHALLKTLAVENGFYGIQLTIGIFRMNATNTPKIKNRLLKYDIDFIPEAHTYLKYRGQYFDFTRTGSSAKDFIDDLLSEVEIEPNEIGEEKIKIHQTFLNNWVKDNADMKYSAKEIWAIREECIEDLSN</sequence>
<reference evidence="1" key="1">
    <citation type="submission" date="2020-06" db="EMBL/GenBank/DDBJ databases">
        <authorList>
            <person name="Dong N."/>
        </authorList>
    </citation>
    <scope>NUCLEOTIDE SEQUENCE</scope>
    <source>
        <strain evidence="1">R1692</strain>
    </source>
</reference>
<dbReference type="Proteomes" id="UP001170954">
    <property type="component" value="Unassembled WGS sequence"/>
</dbReference>
<evidence type="ECO:0000313" key="2">
    <source>
        <dbReference type="Proteomes" id="UP001170954"/>
    </source>
</evidence>
<reference evidence="1" key="2">
    <citation type="journal article" date="2022" name="Sci. Total Environ.">
        <title>Prevalence, transmission, and molecular epidemiology of tet(X)-positive bacteria among humans, animals, and environmental niches in China: An epidemiological, and genomic-based study.</title>
        <authorList>
            <person name="Dong N."/>
            <person name="Zeng Y."/>
            <person name="Cai C."/>
            <person name="Sun C."/>
            <person name="Lu J."/>
            <person name="Liu C."/>
            <person name="Zhou H."/>
            <person name="Sun Q."/>
            <person name="Shu L."/>
            <person name="Wang H."/>
            <person name="Wang Y."/>
            <person name="Wang S."/>
            <person name="Wu C."/>
            <person name="Chan E.W."/>
            <person name="Chen G."/>
            <person name="Shen Z."/>
            <person name="Chen S."/>
            <person name="Zhang R."/>
        </authorList>
    </citation>
    <scope>NUCLEOTIDE SEQUENCE</scope>
    <source>
        <strain evidence="1">R1692</strain>
    </source>
</reference>
<dbReference type="EMBL" id="JACAGK010000057">
    <property type="protein sequence ID" value="MDM1049780.1"/>
    <property type="molecule type" value="Genomic_DNA"/>
</dbReference>